<dbReference type="InterPro" id="IPR013320">
    <property type="entry name" value="ConA-like_dom_sf"/>
</dbReference>
<evidence type="ECO:0000256" key="1">
    <source>
        <dbReference type="SAM" id="MobiDB-lite"/>
    </source>
</evidence>
<evidence type="ECO:0000313" key="4">
    <source>
        <dbReference type="WBParaSite" id="GPLIN_000555800"/>
    </source>
</evidence>
<dbReference type="PROSITE" id="PS50188">
    <property type="entry name" value="B302_SPRY"/>
    <property type="match status" value="1"/>
</dbReference>
<dbReference type="InterPro" id="IPR043136">
    <property type="entry name" value="B30.2/SPRY_sf"/>
</dbReference>
<accession>A0A183BY68</accession>
<reference evidence="3" key="1">
    <citation type="submission" date="2013-12" db="EMBL/GenBank/DDBJ databases">
        <authorList>
            <person name="Aslett M."/>
        </authorList>
    </citation>
    <scope>NUCLEOTIDE SEQUENCE [LARGE SCALE GENOMIC DNA]</scope>
    <source>
        <strain evidence="3">Lindley</strain>
    </source>
</reference>
<sequence length="312" mass="34659">MYDHCEYCLGPSCNLNKTELETLYTFKSRATKATTRSTKATTTTDALDNETDEPESTKGPKKTARSTKRTRRPRASKRPNTPTPETFTDAAVAAHPFAVPPAVLLPFCLSLFFRQDSFQINGTIPQRNRWDSAACAKNLSLSEPERLIAQFTEVEDWGDRAVLAEQPIISKGNSGIFYFEMQILAQKLIDVNTVYIGLSTKETPLDRRFVLYNGTYAYGSNGLFWGNPVAGPFNRDNGQAWVDGKPSFGIGDVVGCGVNLATRQIIYTKNGRPLDTANLFVDSVDKLFPCVSLDYPGDKIEANFGPNFVYQF</sequence>
<proteinExistence type="predicted"/>
<organism evidence="3 4">
    <name type="scientific">Globodera pallida</name>
    <name type="common">Potato cyst nematode worm</name>
    <name type="synonym">Heterodera pallida</name>
    <dbReference type="NCBI Taxonomy" id="36090"/>
    <lineage>
        <taxon>Eukaryota</taxon>
        <taxon>Metazoa</taxon>
        <taxon>Ecdysozoa</taxon>
        <taxon>Nematoda</taxon>
        <taxon>Chromadorea</taxon>
        <taxon>Rhabditida</taxon>
        <taxon>Tylenchina</taxon>
        <taxon>Tylenchomorpha</taxon>
        <taxon>Tylenchoidea</taxon>
        <taxon>Heteroderidae</taxon>
        <taxon>Heteroderinae</taxon>
        <taxon>Globodera</taxon>
    </lineage>
</organism>
<dbReference type="CDD" id="cd12885">
    <property type="entry name" value="SPRY_RanBP_like"/>
    <property type="match status" value="1"/>
</dbReference>
<dbReference type="Gene3D" id="2.60.120.920">
    <property type="match status" value="1"/>
</dbReference>
<reference evidence="4" key="3">
    <citation type="submission" date="2016-06" db="UniProtKB">
        <authorList>
            <consortium name="WormBaseParasite"/>
        </authorList>
    </citation>
    <scope>IDENTIFICATION</scope>
</reference>
<reference evidence="3" key="2">
    <citation type="submission" date="2014-05" db="EMBL/GenBank/DDBJ databases">
        <title>The genome and life-stage specific transcriptomes of Globodera pallida elucidate key aspects of plant parasitism by a cyst nematode.</title>
        <authorList>
            <person name="Cotton J.A."/>
            <person name="Lilley C.J."/>
            <person name="Jones L.M."/>
            <person name="Kikuchi T."/>
            <person name="Reid A.J."/>
            <person name="Thorpe P."/>
            <person name="Tsai I.J."/>
            <person name="Beasley H."/>
            <person name="Blok V."/>
            <person name="Cock P.J.A."/>
            <person name="Van den Akker S.E."/>
            <person name="Holroyd N."/>
            <person name="Hunt M."/>
            <person name="Mantelin S."/>
            <person name="Naghra H."/>
            <person name="Pain A."/>
            <person name="Palomares-Rius J.E."/>
            <person name="Zarowiecki M."/>
            <person name="Berriman M."/>
            <person name="Jones J.T."/>
            <person name="Urwin P.E."/>
        </authorList>
    </citation>
    <scope>NUCLEOTIDE SEQUENCE [LARGE SCALE GENOMIC DNA]</scope>
    <source>
        <strain evidence="3">Lindley</strain>
    </source>
</reference>
<name>A0A183BY68_GLOPA</name>
<dbReference type="Pfam" id="PF00622">
    <property type="entry name" value="SPRY"/>
    <property type="match status" value="1"/>
</dbReference>
<keyword evidence="3" id="KW-1185">Reference proteome</keyword>
<dbReference type="InterPro" id="IPR044736">
    <property type="entry name" value="Gid1/RanBPM/SPLA_SPRY"/>
</dbReference>
<feature type="domain" description="B30.2/SPRY" evidence="2">
    <location>
        <begin position="108"/>
        <end position="309"/>
    </location>
</feature>
<feature type="compositionally biased region" description="Basic residues" evidence="1">
    <location>
        <begin position="59"/>
        <end position="77"/>
    </location>
</feature>
<dbReference type="SUPFAM" id="SSF49899">
    <property type="entry name" value="Concanavalin A-like lectins/glucanases"/>
    <property type="match status" value="1"/>
</dbReference>
<feature type="region of interest" description="Disordered" evidence="1">
    <location>
        <begin position="31"/>
        <end position="87"/>
    </location>
</feature>
<evidence type="ECO:0000313" key="3">
    <source>
        <dbReference type="Proteomes" id="UP000050741"/>
    </source>
</evidence>
<dbReference type="AlphaFoldDB" id="A0A183BY68"/>
<dbReference type="InterPro" id="IPR003877">
    <property type="entry name" value="SPRY_dom"/>
</dbReference>
<feature type="compositionally biased region" description="Low complexity" evidence="1">
    <location>
        <begin position="31"/>
        <end position="44"/>
    </location>
</feature>
<dbReference type="SMART" id="SM00449">
    <property type="entry name" value="SPRY"/>
    <property type="match status" value="1"/>
</dbReference>
<protein>
    <submittedName>
        <fullName evidence="4">B30.2/SPRY domain-containing protein</fullName>
    </submittedName>
</protein>
<evidence type="ECO:0000259" key="2">
    <source>
        <dbReference type="PROSITE" id="PS50188"/>
    </source>
</evidence>
<dbReference type="InterPro" id="IPR001870">
    <property type="entry name" value="B30.2/SPRY"/>
</dbReference>
<dbReference type="Proteomes" id="UP000050741">
    <property type="component" value="Unassembled WGS sequence"/>
</dbReference>
<dbReference type="WBParaSite" id="GPLIN_000555800">
    <property type="protein sequence ID" value="GPLIN_000555800"/>
    <property type="gene ID" value="GPLIN_000555800"/>
</dbReference>